<organism evidence="7">
    <name type="scientific">Tanacetum cinerariifolium</name>
    <name type="common">Dalmatian daisy</name>
    <name type="synonym">Chrysanthemum cinerariifolium</name>
    <dbReference type="NCBI Taxonomy" id="118510"/>
    <lineage>
        <taxon>Eukaryota</taxon>
        <taxon>Viridiplantae</taxon>
        <taxon>Streptophyta</taxon>
        <taxon>Embryophyta</taxon>
        <taxon>Tracheophyta</taxon>
        <taxon>Spermatophyta</taxon>
        <taxon>Magnoliopsida</taxon>
        <taxon>eudicotyledons</taxon>
        <taxon>Gunneridae</taxon>
        <taxon>Pentapetalae</taxon>
        <taxon>asterids</taxon>
        <taxon>campanulids</taxon>
        <taxon>Asterales</taxon>
        <taxon>Asteraceae</taxon>
        <taxon>Asteroideae</taxon>
        <taxon>Anthemideae</taxon>
        <taxon>Anthemidinae</taxon>
        <taxon>Tanacetum</taxon>
    </lineage>
</organism>
<protein>
    <recommendedName>
        <fullName evidence="6">Protein root UVB sensitive/RUS domain-containing protein</fullName>
    </recommendedName>
</protein>
<dbReference type="PANTHER" id="PTHR12770:SF31">
    <property type="entry name" value="RUS FAMILY MEMBER 1"/>
    <property type="match status" value="1"/>
</dbReference>
<keyword evidence="5" id="KW-0472">Membrane</keyword>
<sequence>MSPELSENPLDPPENPVNTKRSFHHASFSLAFHVPSFSTCFSFLLHAPNLSPPSSTNSLVQNNNKKTHAKEIDPHVGADHHQNETYLHLHAHQSFLLLIKDPRNANALSFFIVSFCDCLHCLHRKLINIFHGAVRAVLTQHFALQNNAADISGKEGSQETVATMIAMASGSFPAKCMKDPLIGVFSVRDLVLGFDNIVFQADLYVDEGAIQELKSSERQPENGKGGELLLQQICLEFVGEKVLC</sequence>
<dbReference type="PANTHER" id="PTHR12770">
    <property type="entry name" value="RUS1 FAMILY PROTEIN C16ORF58"/>
    <property type="match status" value="1"/>
</dbReference>
<comment type="similarity">
    <text evidence="2">Belongs to the RUS1 family.</text>
</comment>
<gene>
    <name evidence="7" type="ORF">Tci_455682</name>
</gene>
<comment type="caution">
    <text evidence="7">The sequence shown here is derived from an EMBL/GenBank/DDBJ whole genome shotgun (WGS) entry which is preliminary data.</text>
</comment>
<evidence type="ECO:0000256" key="2">
    <source>
        <dbReference type="ARBA" id="ARBA00007558"/>
    </source>
</evidence>
<name>A0A699HVQ9_TANCI</name>
<evidence type="ECO:0000259" key="6">
    <source>
        <dbReference type="Pfam" id="PF04884"/>
    </source>
</evidence>
<keyword evidence="3" id="KW-0812">Transmembrane</keyword>
<dbReference type="InterPro" id="IPR054549">
    <property type="entry name" value="UVB_sens_RUS_dom"/>
</dbReference>
<accession>A0A699HVQ9</accession>
<evidence type="ECO:0000256" key="4">
    <source>
        <dbReference type="ARBA" id="ARBA00022989"/>
    </source>
</evidence>
<dbReference type="GO" id="GO:0016020">
    <property type="term" value="C:membrane"/>
    <property type="evidence" value="ECO:0007669"/>
    <property type="project" value="UniProtKB-SubCell"/>
</dbReference>
<evidence type="ECO:0000256" key="3">
    <source>
        <dbReference type="ARBA" id="ARBA00022692"/>
    </source>
</evidence>
<proteinExistence type="inferred from homology"/>
<comment type="subcellular location">
    <subcellularLocation>
        <location evidence="1">Membrane</location>
    </subcellularLocation>
</comment>
<keyword evidence="4" id="KW-1133">Transmembrane helix</keyword>
<dbReference type="InterPro" id="IPR006968">
    <property type="entry name" value="RUS_fam"/>
</dbReference>
<dbReference type="Pfam" id="PF04884">
    <property type="entry name" value="UVB_sens_prot"/>
    <property type="match status" value="1"/>
</dbReference>
<dbReference type="EMBL" id="BKCJ010214422">
    <property type="protein sequence ID" value="GEY83708.1"/>
    <property type="molecule type" value="Genomic_DNA"/>
</dbReference>
<evidence type="ECO:0000256" key="5">
    <source>
        <dbReference type="ARBA" id="ARBA00023136"/>
    </source>
</evidence>
<evidence type="ECO:0000256" key="1">
    <source>
        <dbReference type="ARBA" id="ARBA00004370"/>
    </source>
</evidence>
<feature type="domain" description="Protein root UVB sensitive/RUS" evidence="6">
    <location>
        <begin position="118"/>
        <end position="183"/>
    </location>
</feature>
<reference evidence="7" key="1">
    <citation type="journal article" date="2019" name="Sci. Rep.">
        <title>Draft genome of Tanacetum cinerariifolium, the natural source of mosquito coil.</title>
        <authorList>
            <person name="Yamashiro T."/>
            <person name="Shiraishi A."/>
            <person name="Satake H."/>
            <person name="Nakayama K."/>
        </authorList>
    </citation>
    <scope>NUCLEOTIDE SEQUENCE</scope>
</reference>
<evidence type="ECO:0000313" key="7">
    <source>
        <dbReference type="EMBL" id="GEY83708.1"/>
    </source>
</evidence>
<dbReference type="AlphaFoldDB" id="A0A699HVQ9"/>